<evidence type="ECO:0008006" key="3">
    <source>
        <dbReference type="Google" id="ProtNLM"/>
    </source>
</evidence>
<organism evidence="2">
    <name type="scientific">uncultured Chloroflexia bacterium</name>
    <dbReference type="NCBI Taxonomy" id="1672391"/>
    <lineage>
        <taxon>Bacteria</taxon>
        <taxon>Bacillati</taxon>
        <taxon>Chloroflexota</taxon>
        <taxon>Chloroflexia</taxon>
        <taxon>environmental samples</taxon>
    </lineage>
</organism>
<feature type="transmembrane region" description="Helical" evidence="1">
    <location>
        <begin position="93"/>
        <end position="116"/>
    </location>
</feature>
<feature type="transmembrane region" description="Helical" evidence="1">
    <location>
        <begin position="160"/>
        <end position="176"/>
    </location>
</feature>
<feature type="transmembrane region" description="Helical" evidence="1">
    <location>
        <begin position="50"/>
        <end position="73"/>
    </location>
</feature>
<evidence type="ECO:0000313" key="2">
    <source>
        <dbReference type="EMBL" id="CAA9286964.1"/>
    </source>
</evidence>
<protein>
    <recommendedName>
        <fullName evidence="3">ABC-2 type transporter domain-containing protein</fullName>
    </recommendedName>
</protein>
<evidence type="ECO:0000256" key="1">
    <source>
        <dbReference type="SAM" id="Phobius"/>
    </source>
</evidence>
<accession>A0A6J4JTK0</accession>
<sequence length="247" mass="27284">MSTLRRVNTFTWLTLKDYVRSGRVLIELTLAVAFWGLFFQKYAGFTFSQVFHLGGLFTLLLTLYTTSSMLGLADRAQGYILLTRPLGRRGYLLGIYVAAVLVVWLAFALIIVLTLLVNRPVDFSWRDLLLGGVPTLLNVALLAALMVLISSLVLKNVPRLLLLAALAIALYSNSWPQARSNRILAALQTTFSWLLMPGMKGYQLAETRVYSGGGSAILLAQLAMTVLLLSLALIAFTRRDLILSTRA</sequence>
<feature type="transmembrane region" description="Helical" evidence="1">
    <location>
        <begin position="128"/>
        <end position="154"/>
    </location>
</feature>
<feature type="transmembrane region" description="Helical" evidence="1">
    <location>
        <begin position="20"/>
        <end position="38"/>
    </location>
</feature>
<dbReference type="EMBL" id="CADCTK010000885">
    <property type="protein sequence ID" value="CAA9286964.1"/>
    <property type="molecule type" value="Genomic_DNA"/>
</dbReference>
<gene>
    <name evidence="2" type="ORF">AVDCRST_MAG26-3814</name>
</gene>
<keyword evidence="1" id="KW-0812">Transmembrane</keyword>
<keyword evidence="1" id="KW-1133">Transmembrane helix</keyword>
<dbReference type="AlphaFoldDB" id="A0A6J4JTK0"/>
<feature type="transmembrane region" description="Helical" evidence="1">
    <location>
        <begin position="214"/>
        <end position="236"/>
    </location>
</feature>
<reference evidence="2" key="1">
    <citation type="submission" date="2020-02" db="EMBL/GenBank/DDBJ databases">
        <authorList>
            <person name="Meier V. D."/>
        </authorList>
    </citation>
    <scope>NUCLEOTIDE SEQUENCE</scope>
    <source>
        <strain evidence="2">AVDCRST_MAG26</strain>
    </source>
</reference>
<proteinExistence type="predicted"/>
<name>A0A6J4JTK0_9CHLR</name>
<keyword evidence="1" id="KW-0472">Membrane</keyword>